<proteinExistence type="predicted"/>
<accession>A0A2X0QVL2</accession>
<dbReference type="EMBL" id="LS423452">
    <property type="protein sequence ID" value="SPS05537.1"/>
    <property type="molecule type" value="Genomic_DNA"/>
</dbReference>
<name>A0A2X0QVL2_9PROT</name>
<gene>
    <name evidence="2" type="ORF">NITFAB_1127</name>
</gene>
<organism evidence="2">
    <name type="scientific">Candidatus Nitrotoga fabula</name>
    <dbReference type="NCBI Taxonomy" id="2182327"/>
    <lineage>
        <taxon>Bacteria</taxon>
        <taxon>Pseudomonadati</taxon>
        <taxon>Pseudomonadota</taxon>
        <taxon>Betaproteobacteria</taxon>
        <taxon>Nitrosomonadales</taxon>
        <taxon>Gallionellaceae</taxon>
        <taxon>Candidatus Nitrotoga</taxon>
    </lineage>
</organism>
<sequence>MISIKVDGIDSLVNRLALAPRQIEIATQRAMLKTAHQIKDAEKSEMQRVFDRPTRWTIGSMQVKVVRNMEIKVGIVDPEGAYKRAQSYLGTQVEGGARRQKAMERALAGAGLLPPGWYTVPGAGAKLDQYGNMSVGQIKQILSWFDAANRSAGSQQNMGQAGRDRRRKGKKRLAATENPSPQAQAHIARHASGRAVKAVQTPQRVFDDVDTLDPALQDENATESDNDDHDGAKLVGLELKLATLRLQRAKAELANIEVDKAAGLLVERAEMDFVLADYGNTLRTKLLSLADRLAPAISAHRSDVSAIHAEIEGVAMNILNEISDELSRKMEGI</sequence>
<evidence type="ECO:0000256" key="1">
    <source>
        <dbReference type="SAM" id="MobiDB-lite"/>
    </source>
</evidence>
<evidence type="ECO:0000313" key="2">
    <source>
        <dbReference type="EMBL" id="SPS05537.1"/>
    </source>
</evidence>
<feature type="region of interest" description="Disordered" evidence="1">
    <location>
        <begin position="152"/>
        <end position="200"/>
    </location>
</feature>
<reference evidence="2" key="1">
    <citation type="submission" date="2018-05" db="EMBL/GenBank/DDBJ databases">
        <authorList>
            <person name="Lanie J.A."/>
            <person name="Ng W.-L."/>
            <person name="Kazmierczak K.M."/>
            <person name="Andrzejewski T.M."/>
            <person name="Davidsen T.M."/>
            <person name="Wayne K.J."/>
            <person name="Tettelin H."/>
            <person name="Glass J.I."/>
            <person name="Rusch D."/>
            <person name="Podicherti R."/>
            <person name="Tsui H.-C.T."/>
            <person name="Winkler M.E."/>
        </authorList>
    </citation>
    <scope>NUCLEOTIDE SEQUENCE</scope>
    <source>
        <strain evidence="2">KNB</strain>
    </source>
</reference>
<evidence type="ECO:0008006" key="3">
    <source>
        <dbReference type="Google" id="ProtNLM"/>
    </source>
</evidence>
<dbReference type="AlphaFoldDB" id="A0A2X0QVL2"/>
<feature type="compositionally biased region" description="Basic residues" evidence="1">
    <location>
        <begin position="164"/>
        <end position="173"/>
    </location>
</feature>
<protein>
    <recommendedName>
        <fullName evidence="3">Phage protein</fullName>
    </recommendedName>
</protein>